<dbReference type="Pfam" id="PF21802">
    <property type="entry name" value="Cas3-like_C"/>
    <property type="match status" value="1"/>
</dbReference>
<sequence>MKWGENLVDLGHARLEQVMLDRFNDKVTRPVNEWWETQAPLCGYMQCNQRFRNDPQGRERFALLWDEDEMKFKFYDLETEPWKNVTVRFEYINFECGKDIGPWSRSSYFEMLGEVASQRAMELEDCARRFGCVDLPKGKKWKYHELYGFTSSE</sequence>
<dbReference type="InterPro" id="IPR048824">
    <property type="entry name" value="Cas3-like_C"/>
</dbReference>
<proteinExistence type="predicted"/>
<dbReference type="EMBL" id="JQ713156">
    <property type="protein sequence ID" value="AFZ95063.1"/>
    <property type="molecule type" value="Genomic_DNA"/>
</dbReference>
<reference evidence="2" key="1">
    <citation type="journal article" date="2013" name="PLoS ONE">
        <title>Microevolution of the Chromosomal Region of Acute Disease Antigen A (adaA) in the Query (Q) Fever Agent Coxiella burnetii.</title>
        <authorList>
            <person name="Frangoulidis D."/>
            <person name="Splettstoesser W.D."/>
            <person name="Landt O."/>
            <person name="Dehnhardt J."/>
            <person name="Henning K."/>
            <person name="Hilbert A."/>
            <person name="Bauer T."/>
            <person name="Antwerpen M."/>
            <person name="Meyer H."/>
            <person name="Walter M.C."/>
            <person name="Knobloch J.K.-M."/>
        </authorList>
    </citation>
    <scope>NUCLEOTIDE SEQUENCE</scope>
    <source>
        <strain evidence="2">Scurry Q217</strain>
        <tissue evidence="2">Liver</tissue>
    </source>
</reference>
<organism evidence="2">
    <name type="scientific">Coxiella burnetii</name>
    <dbReference type="NCBI Taxonomy" id="777"/>
    <lineage>
        <taxon>Bacteria</taxon>
        <taxon>Pseudomonadati</taxon>
        <taxon>Pseudomonadota</taxon>
        <taxon>Gammaproteobacteria</taxon>
        <taxon>Legionellales</taxon>
        <taxon>Coxiellaceae</taxon>
        <taxon>Coxiella</taxon>
    </lineage>
</organism>
<name>L0BXL4_COXBE</name>
<accession>L0BXL4</accession>
<protein>
    <submittedName>
        <fullName evidence="2">Putative cytosolic protein</fullName>
    </submittedName>
</protein>
<evidence type="ECO:0000313" key="2">
    <source>
        <dbReference type="EMBL" id="AFZ95063.1"/>
    </source>
</evidence>
<evidence type="ECO:0000259" key="1">
    <source>
        <dbReference type="Pfam" id="PF21802"/>
    </source>
</evidence>
<feature type="domain" description="CRISPR-associated Cas3 subtype I-F/YPEST-like C-terminal" evidence="1">
    <location>
        <begin position="86"/>
        <end position="150"/>
    </location>
</feature>
<dbReference type="AlphaFoldDB" id="L0BXL4"/>